<protein>
    <submittedName>
        <fullName evidence="1">Uncharacterized protein</fullName>
    </submittedName>
</protein>
<name>A0A9P9H3A2_FUSRE</name>
<sequence>MISNNFYCQLLERNDVFCICICARLHQFQVVIHFDVPLGFVLATAPFRQITLWLISTRQAHITTSLNLPLRCRGFVQGLTSDLGADHVTSLAIAATMCLRQSIDSTSTILVVHTPGVQRTPGSLKERASSQLPKTACHHMKHESLSSLPRGCVSSMSMFMC</sequence>
<evidence type="ECO:0000313" key="2">
    <source>
        <dbReference type="Proteomes" id="UP000720189"/>
    </source>
</evidence>
<dbReference type="EMBL" id="JAGMUX010000009">
    <property type="protein sequence ID" value="KAH7249052.1"/>
    <property type="molecule type" value="Genomic_DNA"/>
</dbReference>
<organism evidence="1 2">
    <name type="scientific">Fusarium redolens</name>
    <dbReference type="NCBI Taxonomy" id="48865"/>
    <lineage>
        <taxon>Eukaryota</taxon>
        <taxon>Fungi</taxon>
        <taxon>Dikarya</taxon>
        <taxon>Ascomycota</taxon>
        <taxon>Pezizomycotina</taxon>
        <taxon>Sordariomycetes</taxon>
        <taxon>Hypocreomycetidae</taxon>
        <taxon>Hypocreales</taxon>
        <taxon>Nectriaceae</taxon>
        <taxon>Fusarium</taxon>
        <taxon>Fusarium redolens species complex</taxon>
    </lineage>
</organism>
<comment type="caution">
    <text evidence="1">The sequence shown here is derived from an EMBL/GenBank/DDBJ whole genome shotgun (WGS) entry which is preliminary data.</text>
</comment>
<dbReference type="AlphaFoldDB" id="A0A9P9H3A2"/>
<dbReference type="Proteomes" id="UP000720189">
    <property type="component" value="Unassembled WGS sequence"/>
</dbReference>
<keyword evidence="2" id="KW-1185">Reference proteome</keyword>
<dbReference type="GeneID" id="70215985"/>
<proteinExistence type="predicted"/>
<accession>A0A9P9H3A2</accession>
<evidence type="ECO:0000313" key="1">
    <source>
        <dbReference type="EMBL" id="KAH7249052.1"/>
    </source>
</evidence>
<dbReference type="RefSeq" id="XP_046048847.1">
    <property type="nucleotide sequence ID" value="XM_046186031.1"/>
</dbReference>
<gene>
    <name evidence="1" type="ORF">BKA55DRAFT_395020</name>
</gene>
<reference evidence="1" key="1">
    <citation type="journal article" date="2021" name="Nat. Commun.">
        <title>Genetic determinants of endophytism in the Arabidopsis root mycobiome.</title>
        <authorList>
            <person name="Mesny F."/>
            <person name="Miyauchi S."/>
            <person name="Thiergart T."/>
            <person name="Pickel B."/>
            <person name="Atanasova L."/>
            <person name="Karlsson M."/>
            <person name="Huettel B."/>
            <person name="Barry K.W."/>
            <person name="Haridas S."/>
            <person name="Chen C."/>
            <person name="Bauer D."/>
            <person name="Andreopoulos W."/>
            <person name="Pangilinan J."/>
            <person name="LaButti K."/>
            <person name="Riley R."/>
            <person name="Lipzen A."/>
            <person name="Clum A."/>
            <person name="Drula E."/>
            <person name="Henrissat B."/>
            <person name="Kohler A."/>
            <person name="Grigoriev I.V."/>
            <person name="Martin F.M."/>
            <person name="Hacquard S."/>
        </authorList>
    </citation>
    <scope>NUCLEOTIDE SEQUENCE</scope>
    <source>
        <strain evidence="1">MPI-CAGE-AT-0023</strain>
    </source>
</reference>